<keyword evidence="7 11" id="KW-0863">Zinc-finger</keyword>
<evidence type="ECO:0000256" key="3">
    <source>
        <dbReference type="ARBA" id="ARBA00012483"/>
    </source>
</evidence>
<evidence type="ECO:0000256" key="8">
    <source>
        <dbReference type="ARBA" id="ARBA00022786"/>
    </source>
</evidence>
<feature type="domain" description="RING-type" evidence="13">
    <location>
        <begin position="183"/>
        <end position="218"/>
    </location>
</feature>
<dbReference type="InterPro" id="IPR001841">
    <property type="entry name" value="Znf_RING"/>
</dbReference>
<evidence type="ECO:0000256" key="11">
    <source>
        <dbReference type="PROSITE-ProRule" id="PRU00175"/>
    </source>
</evidence>
<keyword evidence="9" id="KW-0862">Zinc</keyword>
<dbReference type="GO" id="GO:0061630">
    <property type="term" value="F:ubiquitin protein ligase activity"/>
    <property type="evidence" value="ECO:0007669"/>
    <property type="project" value="UniProtKB-EC"/>
</dbReference>
<dbReference type="PANTHER" id="PTHR23328:SF0">
    <property type="entry name" value="RING-TYPE DOMAIN-CONTAINING PROTEIN"/>
    <property type="match status" value="1"/>
</dbReference>
<dbReference type="Gene3D" id="3.30.40.10">
    <property type="entry name" value="Zinc/RING finger domain, C3HC4 (zinc finger)"/>
    <property type="match status" value="1"/>
</dbReference>
<dbReference type="GO" id="GO:0035861">
    <property type="term" value="C:site of double-strand break"/>
    <property type="evidence" value="ECO:0007669"/>
    <property type="project" value="TreeGrafter"/>
</dbReference>
<evidence type="ECO:0000256" key="6">
    <source>
        <dbReference type="ARBA" id="ARBA00022763"/>
    </source>
</evidence>
<dbReference type="GO" id="GO:0005634">
    <property type="term" value="C:nucleus"/>
    <property type="evidence" value="ECO:0007669"/>
    <property type="project" value="UniProtKB-SubCell"/>
</dbReference>
<evidence type="ECO:0000256" key="2">
    <source>
        <dbReference type="ARBA" id="ARBA00004123"/>
    </source>
</evidence>
<dbReference type="EC" id="2.3.2.27" evidence="3"/>
<evidence type="ECO:0000256" key="9">
    <source>
        <dbReference type="ARBA" id="ARBA00022833"/>
    </source>
</evidence>
<dbReference type="InterPro" id="IPR051657">
    <property type="entry name" value="RNF168/RNF169_E3_ubiq-ligase"/>
</dbReference>
<feature type="region of interest" description="Disordered" evidence="12">
    <location>
        <begin position="246"/>
        <end position="289"/>
    </location>
</feature>
<proteinExistence type="predicted"/>
<dbReference type="EMBL" id="MCFL01000020">
    <property type="protein sequence ID" value="ORZ35893.1"/>
    <property type="molecule type" value="Genomic_DNA"/>
</dbReference>
<comment type="subcellular location">
    <subcellularLocation>
        <location evidence="2">Nucleus</location>
    </subcellularLocation>
</comment>
<evidence type="ECO:0000256" key="5">
    <source>
        <dbReference type="ARBA" id="ARBA00022723"/>
    </source>
</evidence>
<organism evidence="14 15">
    <name type="scientific">Catenaria anguillulae PL171</name>
    <dbReference type="NCBI Taxonomy" id="765915"/>
    <lineage>
        <taxon>Eukaryota</taxon>
        <taxon>Fungi</taxon>
        <taxon>Fungi incertae sedis</taxon>
        <taxon>Blastocladiomycota</taxon>
        <taxon>Blastocladiomycetes</taxon>
        <taxon>Blastocladiales</taxon>
        <taxon>Catenariaceae</taxon>
        <taxon>Catenaria</taxon>
    </lineage>
</organism>
<comment type="catalytic activity">
    <reaction evidence="1">
        <text>S-ubiquitinyl-[E2 ubiquitin-conjugating enzyme]-L-cysteine + [acceptor protein]-L-lysine = [E2 ubiquitin-conjugating enzyme]-L-cysteine + N(6)-ubiquitinyl-[acceptor protein]-L-lysine.</text>
        <dbReference type="EC" id="2.3.2.27"/>
    </reaction>
</comment>
<keyword evidence="10" id="KW-0539">Nucleus</keyword>
<gene>
    <name evidence="14" type="ORF">BCR44DRAFT_29749</name>
</gene>
<dbReference type="CDD" id="cd16449">
    <property type="entry name" value="RING-HC"/>
    <property type="match status" value="1"/>
</dbReference>
<dbReference type="PANTHER" id="PTHR23328">
    <property type="entry name" value="RING-TYPE DOMAIN-CONTAINING PROTEIN"/>
    <property type="match status" value="1"/>
</dbReference>
<dbReference type="GO" id="GO:0031491">
    <property type="term" value="F:nucleosome binding"/>
    <property type="evidence" value="ECO:0007669"/>
    <property type="project" value="TreeGrafter"/>
</dbReference>
<reference evidence="14 15" key="1">
    <citation type="submission" date="2016-07" db="EMBL/GenBank/DDBJ databases">
        <title>Pervasive Adenine N6-methylation of Active Genes in Fungi.</title>
        <authorList>
            <consortium name="DOE Joint Genome Institute"/>
            <person name="Mondo S.J."/>
            <person name="Dannebaum R.O."/>
            <person name="Kuo R.C."/>
            <person name="Labutti K."/>
            <person name="Haridas S."/>
            <person name="Kuo A."/>
            <person name="Salamov A."/>
            <person name="Ahrendt S.R."/>
            <person name="Lipzen A."/>
            <person name="Sullivan W."/>
            <person name="Andreopoulos W.B."/>
            <person name="Clum A."/>
            <person name="Lindquist E."/>
            <person name="Daum C."/>
            <person name="Ramamoorthy G.K."/>
            <person name="Gryganskyi A."/>
            <person name="Culley D."/>
            <person name="Magnuson J.K."/>
            <person name="James T.Y."/>
            <person name="O'Malley M.A."/>
            <person name="Stajich J.E."/>
            <person name="Spatafora J.W."/>
            <person name="Visel A."/>
            <person name="Grigoriev I.V."/>
        </authorList>
    </citation>
    <scope>NUCLEOTIDE SEQUENCE [LARGE SCALE GENOMIC DNA]</scope>
    <source>
        <strain evidence="14 15">PL171</strain>
    </source>
</reference>
<evidence type="ECO:0000256" key="7">
    <source>
        <dbReference type="ARBA" id="ARBA00022771"/>
    </source>
</evidence>
<evidence type="ECO:0000256" key="10">
    <source>
        <dbReference type="ARBA" id="ARBA00023242"/>
    </source>
</evidence>
<keyword evidence="6" id="KW-0227">DNA damage</keyword>
<dbReference type="GO" id="GO:0006302">
    <property type="term" value="P:double-strand break repair"/>
    <property type="evidence" value="ECO:0007669"/>
    <property type="project" value="TreeGrafter"/>
</dbReference>
<dbReference type="PROSITE" id="PS50089">
    <property type="entry name" value="ZF_RING_2"/>
    <property type="match status" value="1"/>
</dbReference>
<dbReference type="InterPro" id="IPR013083">
    <property type="entry name" value="Znf_RING/FYVE/PHD"/>
</dbReference>
<evidence type="ECO:0000256" key="1">
    <source>
        <dbReference type="ARBA" id="ARBA00000900"/>
    </source>
</evidence>
<keyword evidence="4" id="KW-0808">Transferase</keyword>
<keyword evidence="5" id="KW-0479">Metal-binding</keyword>
<dbReference type="Pfam" id="PF00097">
    <property type="entry name" value="zf-C3HC4"/>
    <property type="match status" value="1"/>
</dbReference>
<evidence type="ECO:0000256" key="12">
    <source>
        <dbReference type="SAM" id="MobiDB-lite"/>
    </source>
</evidence>
<evidence type="ECO:0000259" key="13">
    <source>
        <dbReference type="PROSITE" id="PS50089"/>
    </source>
</evidence>
<sequence>MLASLMSPVTNRWRQPIIDCQPSQNDEVRADLSSTNMGSAVDLTMDDIHAVLDQFSTAASPATAGSPYAVVAVRHFVDNLRIRIIPTLLKPNGFKSQAQESEQVLARAMQLALKQALNFASGPLPALSPAARQGRKRVKVAARALIELIAALCSSASTESIDLIRRLTSRLATILPDIADVTCPICLEVFVDPIAMRCGHRLCSTCFIALRNATPPPRPGTVVLTFTNDVMRPVIMSALPALDDEASQLMNSPPPTPTSPLSLERFPTGSSSVSTASSLGPGPHTAPGRPNALIAPAADVVGRPGTYSMTYVSPFISPAPLDTAPNDRGKSKSTATPARPLMQRLPCPICRCITRVAAADPKPLAKDKAMDRWVRAYFPIEYERRREELRREWVVDQLNRLFSVPTGALGPRSPAMSAMPGGARVLVL</sequence>
<dbReference type="Proteomes" id="UP000193411">
    <property type="component" value="Unassembled WGS sequence"/>
</dbReference>
<evidence type="ECO:0000313" key="15">
    <source>
        <dbReference type="Proteomes" id="UP000193411"/>
    </source>
</evidence>
<evidence type="ECO:0000256" key="4">
    <source>
        <dbReference type="ARBA" id="ARBA00022679"/>
    </source>
</evidence>
<dbReference type="OrthoDB" id="5588846at2759"/>
<evidence type="ECO:0000313" key="14">
    <source>
        <dbReference type="EMBL" id="ORZ35893.1"/>
    </source>
</evidence>
<dbReference type="SUPFAM" id="SSF57850">
    <property type="entry name" value="RING/U-box"/>
    <property type="match status" value="1"/>
</dbReference>
<dbReference type="InterPro" id="IPR018957">
    <property type="entry name" value="Znf_C3HC4_RING-type"/>
</dbReference>
<comment type="caution">
    <text evidence="14">The sequence shown here is derived from an EMBL/GenBank/DDBJ whole genome shotgun (WGS) entry which is preliminary data.</text>
</comment>
<dbReference type="SMART" id="SM00184">
    <property type="entry name" value="RING"/>
    <property type="match status" value="1"/>
</dbReference>
<dbReference type="GO" id="GO:0008270">
    <property type="term" value="F:zinc ion binding"/>
    <property type="evidence" value="ECO:0007669"/>
    <property type="project" value="UniProtKB-KW"/>
</dbReference>
<keyword evidence="15" id="KW-1185">Reference proteome</keyword>
<accession>A0A1Y2HQC5</accession>
<keyword evidence="8" id="KW-0833">Ubl conjugation pathway</keyword>
<dbReference type="AlphaFoldDB" id="A0A1Y2HQC5"/>
<protein>
    <recommendedName>
        <fullName evidence="3">RING-type E3 ubiquitin transferase</fullName>
        <ecNumber evidence="3">2.3.2.27</ecNumber>
    </recommendedName>
</protein>
<name>A0A1Y2HQC5_9FUNG</name>